<proteinExistence type="predicted"/>
<accession>A0ABN0UWP7</accession>
<evidence type="ECO:0008006" key="4">
    <source>
        <dbReference type="Google" id="ProtNLM"/>
    </source>
</evidence>
<dbReference type="Proteomes" id="UP001500657">
    <property type="component" value="Unassembled WGS sequence"/>
</dbReference>
<name>A0ABN0UWP7_9GAMM</name>
<protein>
    <recommendedName>
        <fullName evidence="4">Citrate transporter-like domain-containing protein</fullName>
    </recommendedName>
</protein>
<feature type="chain" id="PRO_5045667938" description="Citrate transporter-like domain-containing protein" evidence="1">
    <location>
        <begin position="33"/>
        <end position="70"/>
    </location>
</feature>
<gene>
    <name evidence="2" type="ORF">GCM10009126_31990</name>
</gene>
<keyword evidence="3" id="KW-1185">Reference proteome</keyword>
<feature type="signal peptide" evidence="1">
    <location>
        <begin position="1"/>
        <end position="32"/>
    </location>
</feature>
<evidence type="ECO:0000313" key="3">
    <source>
        <dbReference type="Proteomes" id="UP001500657"/>
    </source>
</evidence>
<keyword evidence="1" id="KW-0732">Signal</keyword>
<evidence type="ECO:0000256" key="1">
    <source>
        <dbReference type="SAM" id="SignalP"/>
    </source>
</evidence>
<sequence length="70" mass="7270">MAACLAALLLVCCGAPWPVLALALASACCAHAAAGMDNIATLIAMAIERPRRHSGTVSKRLDLSLYCPFI</sequence>
<evidence type="ECO:0000313" key="2">
    <source>
        <dbReference type="EMBL" id="GAA0263885.1"/>
    </source>
</evidence>
<reference evidence="2 3" key="1">
    <citation type="journal article" date="2019" name="Int. J. Syst. Evol. Microbiol.">
        <title>The Global Catalogue of Microorganisms (GCM) 10K type strain sequencing project: providing services to taxonomists for standard genome sequencing and annotation.</title>
        <authorList>
            <consortium name="The Broad Institute Genomics Platform"/>
            <consortium name="The Broad Institute Genome Sequencing Center for Infectious Disease"/>
            <person name="Wu L."/>
            <person name="Ma J."/>
        </authorList>
    </citation>
    <scope>NUCLEOTIDE SEQUENCE [LARGE SCALE GENOMIC DNA]</scope>
    <source>
        <strain evidence="2 3">JCM 16242</strain>
    </source>
</reference>
<dbReference type="EMBL" id="BAAAFO010000005">
    <property type="protein sequence ID" value="GAA0263885.1"/>
    <property type="molecule type" value="Genomic_DNA"/>
</dbReference>
<comment type="caution">
    <text evidence="2">The sequence shown here is derived from an EMBL/GenBank/DDBJ whole genome shotgun (WGS) entry which is preliminary data.</text>
</comment>
<organism evidence="2 3">
    <name type="scientific">Rhodanobacter caeni</name>
    <dbReference type="NCBI Taxonomy" id="657654"/>
    <lineage>
        <taxon>Bacteria</taxon>
        <taxon>Pseudomonadati</taxon>
        <taxon>Pseudomonadota</taxon>
        <taxon>Gammaproteobacteria</taxon>
        <taxon>Lysobacterales</taxon>
        <taxon>Rhodanobacteraceae</taxon>
        <taxon>Rhodanobacter</taxon>
    </lineage>
</organism>